<evidence type="ECO:0000313" key="1">
    <source>
        <dbReference type="EMBL" id="MBC9784979.1"/>
    </source>
</evidence>
<sequence length="175" mass="19541">MKRFFLLLFIMSIVSLIIYKATEPPVTITFGSFAHYYSDETATQKAYSVVIGRVKKVLGTNNNGYPKTEILVEVEKNFKGDLNSEFIFLQDGGLDEETGSIVQIGDYKILAPGNRYLFFLNKADAEPGKYWSIGGPQTVYLVSGDIAKNAFSSTRDKSISELEEIINLSLTKGYH</sequence>
<dbReference type="EMBL" id="JACVHF010000010">
    <property type="protein sequence ID" value="MBC9784979.1"/>
    <property type="molecule type" value="Genomic_DNA"/>
</dbReference>
<reference evidence="1 2" key="1">
    <citation type="submission" date="2020-07" db="EMBL/GenBank/DDBJ databases">
        <title>Draft whole-genome sequence of Heliobacterium chlorum DSM 3682, type strain.</title>
        <authorList>
            <person name="Kyndt J.A."/>
            <person name="Meyer T.E."/>
            <person name="Imhoff J.F."/>
        </authorList>
    </citation>
    <scope>NUCLEOTIDE SEQUENCE [LARGE SCALE GENOMIC DNA]</scope>
    <source>
        <strain evidence="1 2">DSM 3682</strain>
    </source>
</reference>
<dbReference type="RefSeq" id="WP_188040447.1">
    <property type="nucleotide sequence ID" value="NZ_JACVHF010000010.1"/>
</dbReference>
<dbReference type="Proteomes" id="UP000617402">
    <property type="component" value="Unassembled WGS sequence"/>
</dbReference>
<name>A0ABR7T2I1_HELCL</name>
<proteinExistence type="predicted"/>
<evidence type="ECO:0000313" key="2">
    <source>
        <dbReference type="Proteomes" id="UP000617402"/>
    </source>
</evidence>
<gene>
    <name evidence="1" type="ORF">H1S01_10710</name>
</gene>
<comment type="caution">
    <text evidence="1">The sequence shown here is derived from an EMBL/GenBank/DDBJ whole genome shotgun (WGS) entry which is preliminary data.</text>
</comment>
<organism evidence="1 2">
    <name type="scientific">Heliobacterium chlorum</name>
    <dbReference type="NCBI Taxonomy" id="2698"/>
    <lineage>
        <taxon>Bacteria</taxon>
        <taxon>Bacillati</taxon>
        <taxon>Bacillota</taxon>
        <taxon>Clostridia</taxon>
        <taxon>Eubacteriales</taxon>
        <taxon>Heliobacteriaceae</taxon>
        <taxon>Heliobacterium</taxon>
    </lineage>
</organism>
<protein>
    <submittedName>
        <fullName evidence="1">Uncharacterized protein</fullName>
    </submittedName>
</protein>
<accession>A0ABR7T2I1</accession>
<keyword evidence="2" id="KW-1185">Reference proteome</keyword>